<comment type="caution">
    <text evidence="6">The sequence shown here is derived from an EMBL/GenBank/DDBJ whole genome shotgun (WGS) entry which is preliminary data.</text>
</comment>
<feature type="transmembrane region" description="Helical" evidence="5">
    <location>
        <begin position="78"/>
        <end position="98"/>
    </location>
</feature>
<dbReference type="GO" id="GO:0005886">
    <property type="term" value="C:plasma membrane"/>
    <property type="evidence" value="ECO:0007669"/>
    <property type="project" value="UniProtKB-SubCell"/>
</dbReference>
<dbReference type="PANTHER" id="PTHR43701">
    <property type="entry name" value="MEMBRANE TRANSPORTER PROTEIN MJ0441-RELATED"/>
    <property type="match status" value="1"/>
</dbReference>
<keyword evidence="3 5" id="KW-1133">Transmembrane helix</keyword>
<dbReference type="InterPro" id="IPR051598">
    <property type="entry name" value="TSUP/Inactive_protease-like"/>
</dbReference>
<feature type="transmembrane region" description="Helical" evidence="5">
    <location>
        <begin position="236"/>
        <end position="255"/>
    </location>
</feature>
<proteinExistence type="inferred from homology"/>
<organism evidence="6 7">
    <name type="scientific">Haloprofundus marisrubri</name>
    <dbReference type="NCBI Taxonomy" id="1514971"/>
    <lineage>
        <taxon>Archaea</taxon>
        <taxon>Methanobacteriati</taxon>
        <taxon>Methanobacteriota</taxon>
        <taxon>Stenosarchaea group</taxon>
        <taxon>Halobacteria</taxon>
        <taxon>Halobacteriales</taxon>
        <taxon>Haloferacaceae</taxon>
        <taxon>Haloprofundus</taxon>
    </lineage>
</organism>
<feature type="transmembrane region" description="Helical" evidence="5">
    <location>
        <begin position="209"/>
        <end position="230"/>
    </location>
</feature>
<evidence type="ECO:0000256" key="5">
    <source>
        <dbReference type="RuleBase" id="RU363041"/>
    </source>
</evidence>
<dbReference type="PANTHER" id="PTHR43701:SF2">
    <property type="entry name" value="MEMBRANE TRANSPORTER PROTEIN YJNA-RELATED"/>
    <property type="match status" value="1"/>
</dbReference>
<keyword evidence="4 5" id="KW-0472">Membrane</keyword>
<evidence type="ECO:0000256" key="3">
    <source>
        <dbReference type="ARBA" id="ARBA00022989"/>
    </source>
</evidence>
<keyword evidence="2 5" id="KW-0812">Transmembrane</keyword>
<dbReference type="STRING" id="1514971.AUR64_04985"/>
<dbReference type="InterPro" id="IPR002781">
    <property type="entry name" value="TM_pro_TauE-like"/>
</dbReference>
<comment type="subcellular location">
    <subcellularLocation>
        <location evidence="5">Cell membrane</location>
        <topology evidence="5">Multi-pass membrane protein</topology>
    </subcellularLocation>
    <subcellularLocation>
        <location evidence="1">Membrane</location>
        <topology evidence="1">Multi-pass membrane protein</topology>
    </subcellularLocation>
</comment>
<comment type="similarity">
    <text evidence="5">Belongs to the 4-toluene sulfonate uptake permease (TSUP) (TC 2.A.102) family.</text>
</comment>
<dbReference type="OrthoDB" id="308433at2157"/>
<dbReference type="RefSeq" id="WP_058580343.1">
    <property type="nucleotide sequence ID" value="NZ_LOPU01000011.1"/>
</dbReference>
<dbReference type="Pfam" id="PF01925">
    <property type="entry name" value="TauE"/>
    <property type="match status" value="1"/>
</dbReference>
<evidence type="ECO:0000313" key="7">
    <source>
        <dbReference type="Proteomes" id="UP000054387"/>
    </source>
</evidence>
<dbReference type="Proteomes" id="UP000054387">
    <property type="component" value="Unassembled WGS sequence"/>
</dbReference>
<keyword evidence="7" id="KW-1185">Reference proteome</keyword>
<feature type="transmembrane region" description="Helical" evidence="5">
    <location>
        <begin position="44"/>
        <end position="66"/>
    </location>
</feature>
<evidence type="ECO:0000256" key="1">
    <source>
        <dbReference type="ARBA" id="ARBA00004141"/>
    </source>
</evidence>
<gene>
    <name evidence="6" type="ORF">AUR64_04985</name>
</gene>
<evidence type="ECO:0000256" key="2">
    <source>
        <dbReference type="ARBA" id="ARBA00022692"/>
    </source>
</evidence>
<name>A0A0W1RCJ7_9EURY</name>
<reference evidence="6 7" key="1">
    <citation type="submission" date="2015-12" db="EMBL/GenBank/DDBJ databases">
        <title>Haloprofundus marisrubri gen. nov., sp. nov., an extremely halophilic archaeon isolated from the Discovery deep brine-seawater interface in the Red Sea.</title>
        <authorList>
            <person name="Zhang G."/>
            <person name="Stingl U."/>
            <person name="Rashid M."/>
        </authorList>
    </citation>
    <scope>NUCLEOTIDE SEQUENCE [LARGE SCALE GENOMIC DNA]</scope>
    <source>
        <strain evidence="6 7">SB9</strain>
    </source>
</reference>
<evidence type="ECO:0000256" key="4">
    <source>
        <dbReference type="ARBA" id="ARBA00023136"/>
    </source>
</evidence>
<keyword evidence="5" id="KW-1003">Cell membrane</keyword>
<dbReference type="EMBL" id="LOPU01000011">
    <property type="protein sequence ID" value="KTG11281.1"/>
    <property type="molecule type" value="Genomic_DNA"/>
</dbReference>
<feature type="transmembrane region" description="Helical" evidence="5">
    <location>
        <begin position="7"/>
        <end position="38"/>
    </location>
</feature>
<accession>A0A0W1RCJ7</accession>
<feature type="transmembrane region" description="Helical" evidence="5">
    <location>
        <begin position="144"/>
        <end position="177"/>
    </location>
</feature>
<dbReference type="AlphaFoldDB" id="A0A0W1RCJ7"/>
<protein>
    <recommendedName>
        <fullName evidence="5">Probable membrane transporter protein</fullName>
    </recommendedName>
</protein>
<sequence>MLSTSTLVLLVVVAFLAGVGITAVGPGGIFVTVALFALTDVGSATVAGTALTTFVVTGVLGSYTYYRSGELKRRSGKRLATLVTVPSMFGAVVGALANAMLSDAAFGSMLTGFTALVGASIVYRERRALGSWWTVDPELPDGAAAIGVLAFVIGVVCGLLGVGGPVVTVPVLVLLGISMLDALAAAQVQSVFLSAFAAATYLIQGAVSLPLVVLVGVPELVGVVVGWRIAHRVDAGRLKVALGVTLVASGVLLAAT</sequence>
<evidence type="ECO:0000313" key="6">
    <source>
        <dbReference type="EMBL" id="KTG11281.1"/>
    </source>
</evidence>